<dbReference type="NCBIfam" id="TIGR00358">
    <property type="entry name" value="3_prime_RNase"/>
    <property type="match status" value="1"/>
</dbReference>
<reference evidence="11 12" key="1">
    <citation type="submission" date="2016-11" db="EMBL/GenBank/DDBJ databases">
        <authorList>
            <person name="Jaros S."/>
            <person name="Januszkiewicz K."/>
            <person name="Wedrychowicz H."/>
        </authorList>
    </citation>
    <scope>NUCLEOTIDE SEQUENCE [LARGE SCALE GENOMIC DNA]</scope>
    <source>
        <strain evidence="11 12">DSM 19022</strain>
    </source>
</reference>
<feature type="domain" description="S1 motif" evidence="10">
    <location>
        <begin position="623"/>
        <end position="703"/>
    </location>
</feature>
<dbReference type="EMBL" id="FQZS01000019">
    <property type="protein sequence ID" value="SHJ18411.1"/>
    <property type="molecule type" value="Genomic_DNA"/>
</dbReference>
<organism evidence="11 12">
    <name type="scientific">Lutispora thermophila DSM 19022</name>
    <dbReference type="NCBI Taxonomy" id="1122184"/>
    <lineage>
        <taxon>Bacteria</taxon>
        <taxon>Bacillati</taxon>
        <taxon>Bacillota</taxon>
        <taxon>Clostridia</taxon>
        <taxon>Lutisporales</taxon>
        <taxon>Lutisporaceae</taxon>
        <taxon>Lutispora</taxon>
    </lineage>
</organism>
<dbReference type="InterPro" id="IPR003029">
    <property type="entry name" value="S1_domain"/>
</dbReference>
<proteinExistence type="inferred from homology"/>
<evidence type="ECO:0000256" key="4">
    <source>
        <dbReference type="ARBA" id="ARBA00022722"/>
    </source>
</evidence>
<dbReference type="InterPro" id="IPR011805">
    <property type="entry name" value="RNase_R"/>
</dbReference>
<dbReference type="InterPro" id="IPR012340">
    <property type="entry name" value="NA-bd_OB-fold"/>
</dbReference>
<keyword evidence="7 8" id="KW-0694">RNA-binding</keyword>
<dbReference type="PANTHER" id="PTHR23355">
    <property type="entry name" value="RIBONUCLEASE"/>
    <property type="match status" value="1"/>
</dbReference>
<evidence type="ECO:0000256" key="9">
    <source>
        <dbReference type="SAM" id="Coils"/>
    </source>
</evidence>
<dbReference type="SUPFAM" id="SSF50249">
    <property type="entry name" value="Nucleic acid-binding proteins"/>
    <property type="match status" value="3"/>
</dbReference>
<dbReference type="STRING" id="1122184.SAMN02745176_02685"/>
<dbReference type="InterPro" id="IPR001900">
    <property type="entry name" value="RNase_II/R"/>
</dbReference>
<dbReference type="InterPro" id="IPR011129">
    <property type="entry name" value="CSD"/>
</dbReference>
<dbReference type="PROSITE" id="PS50126">
    <property type="entry name" value="S1"/>
    <property type="match status" value="1"/>
</dbReference>
<evidence type="ECO:0000259" key="10">
    <source>
        <dbReference type="PROSITE" id="PS50126"/>
    </source>
</evidence>
<dbReference type="Pfam" id="PF17876">
    <property type="entry name" value="CSD2"/>
    <property type="match status" value="1"/>
</dbReference>
<dbReference type="HAMAP" id="MF_01895">
    <property type="entry name" value="RNase_R"/>
    <property type="match status" value="1"/>
</dbReference>
<dbReference type="CDD" id="cd04471">
    <property type="entry name" value="S1_RNase_R"/>
    <property type="match status" value="1"/>
</dbReference>
<dbReference type="GO" id="GO:0003723">
    <property type="term" value="F:RNA binding"/>
    <property type="evidence" value="ECO:0007669"/>
    <property type="project" value="UniProtKB-UniRule"/>
</dbReference>
<dbReference type="AlphaFoldDB" id="A0A1M6H851"/>
<dbReference type="EC" id="3.1.13.1" evidence="8"/>
<dbReference type="GO" id="GO:0005829">
    <property type="term" value="C:cytosol"/>
    <property type="evidence" value="ECO:0007669"/>
    <property type="project" value="TreeGrafter"/>
</dbReference>
<sequence>MKLFDKILEYMREEAYNPMLFNELAEALDIDEEDMAELEETLNYMESEGYIIKTRKKRYGLPERMNLAVGRLQGSKKGFGFLIPDNPNIRDLYIPVENLNGAMHNDRVVARITKGNLGTIKSEGEIIRILKRANEYVVGTFESNKKFGFVIPDDVRIYQDIFISQEDFGGAKDGHKVVVHITRWPEGRRNPEGRIVEILGHKDDVGTDILSIIRGHNLPEEFPAEVEAQANKIPDVVQTEAIKNRRDLRDKVIVTIDGEDAKDLDDAVSLEVLTNGNYYLGVHIADVSQYVFENSPLDKEALKRGTSVYLVDRVIPMLPRKLSNGICSLNPKVDRLTLSCDMEIDGKGNVVNYDIYESVIRTTERMTYKDVNRILEDDDEKVKERYKDLVELFKNMEKLMNILRKKRRLRGSIDFDFQETKITLDEKGKPIDIRPYERGVSERIIEEFMIVCNETIAEHMYWKELPFVYRVHEDPDPEKILSLNQLVHNFGYSIKGVDEIHPKALQQLLDKITGKREERLISTIMLRSLRKARYDGASLGHFGLASKYYCHFTSPIRRYPDLMIHRIIKEDLHGKLTPNRIKVLKEIIPSIAEQSSIRERAADEAEREVEDLKKAEYMLDKVGEEFDGIISGVTSFGMFVELENTIEGLVHVSNMEDDFYTFDEVNHVMIGERKRKIYRIGDTVRIKVLSVDMANRSIDFVLAE</sequence>
<comment type="function">
    <text evidence="8">3'-5' exoribonuclease that releases 5'-nucleoside monophosphates and is involved in maturation of structured RNAs.</text>
</comment>
<keyword evidence="3 8" id="KW-0963">Cytoplasm</keyword>
<dbReference type="GO" id="GO:0006402">
    <property type="term" value="P:mRNA catabolic process"/>
    <property type="evidence" value="ECO:0007669"/>
    <property type="project" value="TreeGrafter"/>
</dbReference>
<evidence type="ECO:0000256" key="7">
    <source>
        <dbReference type="ARBA" id="ARBA00022884"/>
    </source>
</evidence>
<comment type="catalytic activity">
    <reaction evidence="1 8">
        <text>Exonucleolytic cleavage in the 3'- to 5'-direction to yield nucleoside 5'-phosphates.</text>
        <dbReference type="EC" id="3.1.13.1"/>
    </reaction>
</comment>
<keyword evidence="5 8" id="KW-0378">Hydrolase</keyword>
<dbReference type="SMART" id="SM00955">
    <property type="entry name" value="RNB"/>
    <property type="match status" value="1"/>
</dbReference>
<dbReference type="Pfam" id="PF08206">
    <property type="entry name" value="OB_RNB"/>
    <property type="match status" value="1"/>
</dbReference>
<accession>A0A1M6H851</accession>
<name>A0A1M6H851_9FIRM</name>
<keyword evidence="6 8" id="KW-0269">Exonuclease</keyword>
<comment type="subcellular location">
    <subcellularLocation>
        <location evidence="2 8">Cytoplasm</location>
    </subcellularLocation>
</comment>
<evidence type="ECO:0000313" key="12">
    <source>
        <dbReference type="Proteomes" id="UP000184442"/>
    </source>
</evidence>
<evidence type="ECO:0000256" key="8">
    <source>
        <dbReference type="HAMAP-Rule" id="MF_01895"/>
    </source>
</evidence>
<dbReference type="InterPro" id="IPR040476">
    <property type="entry name" value="CSD2"/>
</dbReference>
<evidence type="ECO:0000256" key="1">
    <source>
        <dbReference type="ARBA" id="ARBA00001849"/>
    </source>
</evidence>
<dbReference type="InterPro" id="IPR013223">
    <property type="entry name" value="RNase_B_OB_dom"/>
</dbReference>
<comment type="similarity">
    <text evidence="8">Belongs to the RNR ribonuclease family. RNase R subfamily.</text>
</comment>
<evidence type="ECO:0000313" key="11">
    <source>
        <dbReference type="EMBL" id="SHJ18411.1"/>
    </source>
</evidence>
<dbReference type="Pfam" id="PF00575">
    <property type="entry name" value="S1"/>
    <property type="match status" value="1"/>
</dbReference>
<dbReference type="FunFam" id="2.40.50.140:FF:000219">
    <property type="entry name" value="Ribonuclease R"/>
    <property type="match status" value="1"/>
</dbReference>
<keyword evidence="9" id="KW-0175">Coiled coil</keyword>
<dbReference type="Pfam" id="PF00773">
    <property type="entry name" value="RNB"/>
    <property type="match status" value="1"/>
</dbReference>
<dbReference type="InterPro" id="IPR004476">
    <property type="entry name" value="RNase_II/RNase_R"/>
</dbReference>
<dbReference type="Gene3D" id="2.40.50.140">
    <property type="entry name" value="Nucleic acid-binding proteins"/>
    <property type="match status" value="3"/>
</dbReference>
<feature type="coiled-coil region" evidence="9">
    <location>
        <begin position="21"/>
        <end position="48"/>
    </location>
</feature>
<dbReference type="SMART" id="SM00316">
    <property type="entry name" value="S1"/>
    <property type="match status" value="1"/>
</dbReference>
<dbReference type="Proteomes" id="UP000184442">
    <property type="component" value="Unassembled WGS sequence"/>
</dbReference>
<dbReference type="OrthoDB" id="9764149at2"/>
<dbReference type="NCBIfam" id="TIGR02063">
    <property type="entry name" value="RNase_R"/>
    <property type="match status" value="1"/>
</dbReference>
<protein>
    <recommendedName>
        <fullName evidence="8">Ribonuclease R</fullName>
        <shortName evidence="8">RNase R</shortName>
        <ecNumber evidence="8">3.1.13.1</ecNumber>
    </recommendedName>
</protein>
<evidence type="ECO:0000256" key="3">
    <source>
        <dbReference type="ARBA" id="ARBA00022490"/>
    </source>
</evidence>
<keyword evidence="4 8" id="KW-0540">Nuclease</keyword>
<evidence type="ECO:0000256" key="5">
    <source>
        <dbReference type="ARBA" id="ARBA00022801"/>
    </source>
</evidence>
<dbReference type="InterPro" id="IPR050180">
    <property type="entry name" value="RNR_Ribonuclease"/>
</dbReference>
<evidence type="ECO:0000256" key="6">
    <source>
        <dbReference type="ARBA" id="ARBA00022839"/>
    </source>
</evidence>
<gene>
    <name evidence="8" type="primary">rnr</name>
    <name evidence="11" type="ORF">SAMN02745176_02685</name>
</gene>
<dbReference type="PANTHER" id="PTHR23355:SF9">
    <property type="entry name" value="DIS3-LIKE EXONUCLEASE 2"/>
    <property type="match status" value="1"/>
</dbReference>
<evidence type="ECO:0000256" key="2">
    <source>
        <dbReference type="ARBA" id="ARBA00004496"/>
    </source>
</evidence>
<dbReference type="GO" id="GO:0008859">
    <property type="term" value="F:exoribonuclease II activity"/>
    <property type="evidence" value="ECO:0007669"/>
    <property type="project" value="UniProtKB-UniRule"/>
</dbReference>
<keyword evidence="12" id="KW-1185">Reference proteome</keyword>
<dbReference type="SMART" id="SM00357">
    <property type="entry name" value="CSP"/>
    <property type="match status" value="2"/>
</dbReference>